<evidence type="ECO:0000256" key="1">
    <source>
        <dbReference type="SAM" id="MobiDB-lite"/>
    </source>
</evidence>
<dbReference type="HOGENOM" id="CLU_842173_0_0_1"/>
<name>K2RRV8_MACPH</name>
<accession>K2RRV8</accession>
<dbReference type="eggNOG" id="ENOG502SVX1">
    <property type="taxonomic scope" value="Eukaryota"/>
</dbReference>
<organism evidence="2 3">
    <name type="scientific">Macrophomina phaseolina (strain MS6)</name>
    <name type="common">Charcoal rot fungus</name>
    <dbReference type="NCBI Taxonomy" id="1126212"/>
    <lineage>
        <taxon>Eukaryota</taxon>
        <taxon>Fungi</taxon>
        <taxon>Dikarya</taxon>
        <taxon>Ascomycota</taxon>
        <taxon>Pezizomycotina</taxon>
        <taxon>Dothideomycetes</taxon>
        <taxon>Dothideomycetes incertae sedis</taxon>
        <taxon>Botryosphaeriales</taxon>
        <taxon>Botryosphaeriaceae</taxon>
        <taxon>Macrophomina</taxon>
    </lineage>
</organism>
<dbReference type="AlphaFoldDB" id="K2RRV8"/>
<proteinExistence type="predicted"/>
<dbReference type="OrthoDB" id="3930842at2759"/>
<gene>
    <name evidence="2" type="ORF">MPH_05302</name>
</gene>
<comment type="caution">
    <text evidence="2">The sequence shown here is derived from an EMBL/GenBank/DDBJ whole genome shotgun (WGS) entry which is preliminary data.</text>
</comment>
<feature type="region of interest" description="Disordered" evidence="1">
    <location>
        <begin position="41"/>
        <end position="70"/>
    </location>
</feature>
<sequence length="330" mass="35572">MDSSAPVKPTGATPSVRSSPSTKAASGMASLFSCFGPRKPAAGTDGDASNSHALSEKSAGTNNSSPRAWEAQLPKPVDDYIIREKVTGIFDSIDTFVDKYYRDKTSLELDSTHEACLMLVTTPHLPSSLIDLVQSNRPNPLVCRPTTLIKHSIAYLIQQAMTMDEGGRNSLLPPWATALPQALRGQDHADKAAFDEAFTHWRVLTAYLQPSTTSGAAKQSRTQAVRAMADRIFGAFAPWEKMPGAPEQRADLVAICDAAAEAATIIFAQPANFAYVWEPENLNEEEDRRKIVVVKPGLVRMPVGKADAAKEPVVAPTHVPLTFPDGFVAS</sequence>
<dbReference type="VEuPathDB" id="FungiDB:MPH_05302"/>
<dbReference type="InParanoid" id="K2RRV8"/>
<dbReference type="EMBL" id="AHHD01000247">
    <property type="protein sequence ID" value="EKG17448.1"/>
    <property type="molecule type" value="Genomic_DNA"/>
</dbReference>
<feature type="compositionally biased region" description="Polar residues" evidence="1">
    <location>
        <begin position="12"/>
        <end position="24"/>
    </location>
</feature>
<evidence type="ECO:0000313" key="3">
    <source>
        <dbReference type="Proteomes" id="UP000007129"/>
    </source>
</evidence>
<feature type="region of interest" description="Disordered" evidence="1">
    <location>
        <begin position="1"/>
        <end position="24"/>
    </location>
</feature>
<protein>
    <submittedName>
        <fullName evidence="2">Uncharacterized protein</fullName>
    </submittedName>
</protein>
<evidence type="ECO:0000313" key="2">
    <source>
        <dbReference type="EMBL" id="EKG17448.1"/>
    </source>
</evidence>
<dbReference type="Proteomes" id="UP000007129">
    <property type="component" value="Unassembled WGS sequence"/>
</dbReference>
<feature type="compositionally biased region" description="Polar residues" evidence="1">
    <location>
        <begin position="47"/>
        <end position="66"/>
    </location>
</feature>
<reference evidence="2 3" key="1">
    <citation type="journal article" date="2012" name="BMC Genomics">
        <title>Tools to kill: Genome of one of the most destructive plant pathogenic fungi Macrophomina phaseolina.</title>
        <authorList>
            <person name="Islam M.S."/>
            <person name="Haque M.S."/>
            <person name="Islam M.M."/>
            <person name="Emdad E.M."/>
            <person name="Halim A."/>
            <person name="Hossen Q.M.M."/>
            <person name="Hossain M.Z."/>
            <person name="Ahmed B."/>
            <person name="Rahim S."/>
            <person name="Rahman M.S."/>
            <person name="Alam M.M."/>
            <person name="Hou S."/>
            <person name="Wan X."/>
            <person name="Saito J.A."/>
            <person name="Alam M."/>
        </authorList>
    </citation>
    <scope>NUCLEOTIDE SEQUENCE [LARGE SCALE GENOMIC DNA]</scope>
    <source>
        <strain evidence="2 3">MS6</strain>
    </source>
</reference>